<dbReference type="EMBL" id="VBOS01000024">
    <property type="protein sequence ID" value="TMQ60329.1"/>
    <property type="molecule type" value="Genomic_DNA"/>
</dbReference>
<sequence>MKSALVFAAALAAAWQCAALPCRAQTNAGTLYSLSSPPSEFEWGCFGPCECPVLIRTPLDGSFVLRPSHSDPFFTYYDVLDVRWKIPGDGGPVTIAGSGTYRRGGEVAVEEELALDLSFDGAPAQHFTSGLKPPGAVFPRIETRISLHQEYCHDSVLAVVAKPAAVTAAEGGSRATPIIATPNPFATATTIGFTMPHEGLATLRVFDLGGRRARTLLDRARLPEGPIARSWDGRRDDGLEAPPGLYLARLDTAVGRVTRILVKLR</sequence>
<evidence type="ECO:0000256" key="1">
    <source>
        <dbReference type="SAM" id="SignalP"/>
    </source>
</evidence>
<dbReference type="Proteomes" id="UP000317716">
    <property type="component" value="Unassembled WGS sequence"/>
</dbReference>
<evidence type="ECO:0000313" key="2">
    <source>
        <dbReference type="EMBL" id="TMQ60329.1"/>
    </source>
</evidence>
<feature type="signal peptide" evidence="1">
    <location>
        <begin position="1"/>
        <end position="24"/>
    </location>
</feature>
<organism evidence="2 3">
    <name type="scientific">Eiseniibacteriota bacterium</name>
    <dbReference type="NCBI Taxonomy" id="2212470"/>
    <lineage>
        <taxon>Bacteria</taxon>
        <taxon>Candidatus Eiseniibacteriota</taxon>
    </lineage>
</organism>
<evidence type="ECO:0000313" key="3">
    <source>
        <dbReference type="Proteomes" id="UP000317716"/>
    </source>
</evidence>
<name>A0A538T9L6_UNCEI</name>
<keyword evidence="1" id="KW-0732">Signal</keyword>
<feature type="chain" id="PRO_5022139352" description="FlgD Ig-like domain-containing protein" evidence="1">
    <location>
        <begin position="25"/>
        <end position="265"/>
    </location>
</feature>
<dbReference type="Gene3D" id="2.60.40.4070">
    <property type="match status" value="1"/>
</dbReference>
<dbReference type="AlphaFoldDB" id="A0A538T9L6"/>
<gene>
    <name evidence="2" type="ORF">E6K72_00660</name>
</gene>
<protein>
    <recommendedName>
        <fullName evidence="4">FlgD Ig-like domain-containing protein</fullName>
    </recommendedName>
</protein>
<accession>A0A538T9L6</accession>
<comment type="caution">
    <text evidence="2">The sequence shown here is derived from an EMBL/GenBank/DDBJ whole genome shotgun (WGS) entry which is preliminary data.</text>
</comment>
<evidence type="ECO:0008006" key="4">
    <source>
        <dbReference type="Google" id="ProtNLM"/>
    </source>
</evidence>
<proteinExistence type="predicted"/>
<reference evidence="2 3" key="1">
    <citation type="journal article" date="2019" name="Nat. Microbiol.">
        <title>Mediterranean grassland soil C-N compound turnover is dependent on rainfall and depth, and is mediated by genomically divergent microorganisms.</title>
        <authorList>
            <person name="Diamond S."/>
            <person name="Andeer P.F."/>
            <person name="Li Z."/>
            <person name="Crits-Christoph A."/>
            <person name="Burstein D."/>
            <person name="Anantharaman K."/>
            <person name="Lane K.R."/>
            <person name="Thomas B.C."/>
            <person name="Pan C."/>
            <person name="Northen T.R."/>
            <person name="Banfield J.F."/>
        </authorList>
    </citation>
    <scope>NUCLEOTIDE SEQUENCE [LARGE SCALE GENOMIC DNA]</scope>
    <source>
        <strain evidence="2">WS_2</strain>
    </source>
</reference>